<dbReference type="InterPro" id="IPR041677">
    <property type="entry name" value="DNA2/NAM7_AAA_11"/>
</dbReference>
<accession>A0ABZ1BMP2</accession>
<gene>
    <name evidence="3" type="ORF">VLY81_09960</name>
</gene>
<feature type="domain" description="DNA2/NAM7 helicase helicase" evidence="2">
    <location>
        <begin position="49"/>
        <end position="142"/>
    </location>
</feature>
<keyword evidence="4" id="KW-1185">Reference proteome</keyword>
<sequence>MNKVGPQRDWSCCASPPPSARVRWPSTSRGAGSSATPGGHSDEAELGRRHRESSEALEGTVRRLAEIAAAIASLSRVILEETQVVAATLARLSIMEDLLAEPYDTVVVDEASVVPIPYLWLAALMGRRRVVVAGDFPQLPPIAAGDDRDRYPRAY</sequence>
<feature type="region of interest" description="Disordered" evidence="1">
    <location>
        <begin position="1"/>
        <end position="56"/>
    </location>
</feature>
<feature type="compositionally biased region" description="Polar residues" evidence="1">
    <location>
        <begin position="25"/>
        <end position="36"/>
    </location>
</feature>
<reference evidence="4" key="1">
    <citation type="submission" date="2023-12" db="EMBL/GenBank/DDBJ databases">
        <title>Novel isolates from deep terrestrial aquifers shed light on the physiology and ecology of the class Limnochordia.</title>
        <authorList>
            <person name="Karnachuk O.V."/>
            <person name="Lukina A.P."/>
            <person name="Avakyan M.R."/>
            <person name="Kadnikov V."/>
            <person name="Begmatov S."/>
            <person name="Beletsky A.V."/>
            <person name="Mardanov A.V."/>
            <person name="Ravin N.V."/>
        </authorList>
    </citation>
    <scope>NUCLEOTIDE SEQUENCE [LARGE SCALE GENOMIC DNA]</scope>
    <source>
        <strain evidence="4">LN</strain>
    </source>
</reference>
<evidence type="ECO:0000259" key="2">
    <source>
        <dbReference type="Pfam" id="PF13086"/>
    </source>
</evidence>
<dbReference type="Proteomes" id="UP001333102">
    <property type="component" value="Chromosome"/>
</dbReference>
<organism evidence="3 4">
    <name type="scientific">Geochorda subterranea</name>
    <dbReference type="NCBI Taxonomy" id="3109564"/>
    <lineage>
        <taxon>Bacteria</taxon>
        <taxon>Bacillati</taxon>
        <taxon>Bacillota</taxon>
        <taxon>Limnochordia</taxon>
        <taxon>Limnochordales</taxon>
        <taxon>Geochordaceae</taxon>
        <taxon>Geochorda</taxon>
    </lineage>
</organism>
<evidence type="ECO:0000313" key="3">
    <source>
        <dbReference type="EMBL" id="WRP13760.1"/>
    </source>
</evidence>
<proteinExistence type="predicted"/>
<name>A0ABZ1BMP2_9FIRM</name>
<dbReference type="InterPro" id="IPR027417">
    <property type="entry name" value="P-loop_NTPase"/>
</dbReference>
<dbReference type="Gene3D" id="3.40.50.300">
    <property type="entry name" value="P-loop containing nucleotide triphosphate hydrolases"/>
    <property type="match status" value="1"/>
</dbReference>
<dbReference type="EMBL" id="CP141614">
    <property type="protein sequence ID" value="WRP13760.1"/>
    <property type="molecule type" value="Genomic_DNA"/>
</dbReference>
<dbReference type="SUPFAM" id="SSF52540">
    <property type="entry name" value="P-loop containing nucleoside triphosphate hydrolases"/>
    <property type="match status" value="1"/>
</dbReference>
<dbReference type="Pfam" id="PF13086">
    <property type="entry name" value="AAA_11"/>
    <property type="match status" value="1"/>
</dbReference>
<evidence type="ECO:0000256" key="1">
    <source>
        <dbReference type="SAM" id="MobiDB-lite"/>
    </source>
</evidence>
<evidence type="ECO:0000313" key="4">
    <source>
        <dbReference type="Proteomes" id="UP001333102"/>
    </source>
</evidence>
<protein>
    <submittedName>
        <fullName evidence="3">AAA domain-containing protein</fullName>
    </submittedName>
</protein>